<dbReference type="RefSeq" id="WP_129687538.1">
    <property type="nucleotide sequence ID" value="NZ_LR214970.1"/>
</dbReference>
<dbReference type="EMBL" id="LR214970">
    <property type="protein sequence ID" value="VEU60733.1"/>
    <property type="molecule type" value="Genomic_DNA"/>
</dbReference>
<sequence length="64" mass="7206">MVESSGLQIEELLSDLSAFLKQIIEQSKINKKYLLANDKQSELEKEIDELLNDVANLQGVNSNN</sequence>
<keyword evidence="1" id="KW-0175">Coiled coil</keyword>
<proteinExistence type="predicted"/>
<organism evidence="2 4">
    <name type="scientific">Mycoplasmopsis bovigenitalium</name>
    <dbReference type="NCBI Taxonomy" id="2112"/>
    <lineage>
        <taxon>Bacteria</taxon>
        <taxon>Bacillati</taxon>
        <taxon>Mycoplasmatota</taxon>
        <taxon>Mycoplasmoidales</taxon>
        <taxon>Metamycoplasmataceae</taxon>
        <taxon>Mycoplasmopsis</taxon>
    </lineage>
</organism>
<evidence type="ECO:0000313" key="3">
    <source>
        <dbReference type="EMBL" id="VEU60733.1"/>
    </source>
</evidence>
<dbReference type="AlphaFoldDB" id="A0A449A8L0"/>
<gene>
    <name evidence="2" type="ORF">NCTC10122_00198</name>
    <name evidence="3" type="ORF">NCTC10122_00333</name>
</gene>
<evidence type="ECO:0000313" key="4">
    <source>
        <dbReference type="Proteomes" id="UP000290942"/>
    </source>
</evidence>
<evidence type="ECO:0000313" key="2">
    <source>
        <dbReference type="EMBL" id="VEU60602.1"/>
    </source>
</evidence>
<dbReference type="EMBL" id="LR214970">
    <property type="protein sequence ID" value="VEU60602.1"/>
    <property type="molecule type" value="Genomic_DNA"/>
</dbReference>
<name>A0A449A8L0_9BACT</name>
<accession>A0A449A8L0</accession>
<evidence type="ECO:0000256" key="1">
    <source>
        <dbReference type="SAM" id="Coils"/>
    </source>
</evidence>
<feature type="coiled-coil region" evidence="1">
    <location>
        <begin position="33"/>
        <end position="60"/>
    </location>
</feature>
<protein>
    <submittedName>
        <fullName evidence="2">Uncharacterized protein</fullName>
    </submittedName>
</protein>
<dbReference type="Proteomes" id="UP000290942">
    <property type="component" value="Chromosome"/>
</dbReference>
<reference evidence="2 4" key="1">
    <citation type="submission" date="2019-01" db="EMBL/GenBank/DDBJ databases">
        <authorList>
            <consortium name="Pathogen Informatics"/>
        </authorList>
    </citation>
    <scope>NUCLEOTIDE SEQUENCE [LARGE SCALE GENOMIC DNA]</scope>
    <source>
        <strain evidence="2 4">NCTC10122</strain>
    </source>
</reference>